<sequence length="333" mass="36155">MTLQSIAEQLVAKGKGILAADESDSTCAKRFDAYDIEKTPEMRRTWRELLFTTPGIEKGLSGVILYDETIRQKTSTGVPFATFLTSRGILPGIKVDQKTEPLADSEEEEVTKGLLGLQERLREYVGLGATFTKWRAVIRIGDGLPTSACLQENAVRLAKYAKESQAAGLVPIIEPEVLLDGAHTLKRSEEVLTETLLAVFAEVEKANIDLSGLILKSSMALPGKDSGLSASPQEVAKATLRAFSSAVPKATPGIVFLSGGQTPEDATLRLNEIVKEARTQNAPWRITFSYSRALQDPVLKAWAGKKENVKSAQAIFAKRVEDTSRASEGNYGE</sequence>
<dbReference type="EMBL" id="MHRI01000003">
    <property type="protein sequence ID" value="OHA21801.1"/>
    <property type="molecule type" value="Genomic_DNA"/>
</dbReference>
<evidence type="ECO:0000313" key="9">
    <source>
        <dbReference type="EMBL" id="OHA21801.1"/>
    </source>
</evidence>
<comment type="caution">
    <text evidence="9">The sequence shown here is derived from an EMBL/GenBank/DDBJ whole genome shotgun (WGS) entry which is preliminary data.</text>
</comment>
<comment type="pathway">
    <text evidence="2">Carbohydrate degradation; glycolysis; D-glyceraldehyde 3-phosphate and glycerone phosphate from D-glucose: step 4/4.</text>
</comment>
<keyword evidence="5" id="KW-0324">Glycolysis</keyword>
<dbReference type="InterPro" id="IPR013785">
    <property type="entry name" value="Aldolase_TIM"/>
</dbReference>
<dbReference type="AlphaFoldDB" id="A0A1G2MFI4"/>
<dbReference type="Gene3D" id="3.20.20.70">
    <property type="entry name" value="Aldolase class I"/>
    <property type="match status" value="1"/>
</dbReference>
<evidence type="ECO:0000256" key="8">
    <source>
        <dbReference type="ARBA" id="ARBA00072515"/>
    </source>
</evidence>
<dbReference type="SUPFAM" id="SSF51569">
    <property type="entry name" value="Aldolase"/>
    <property type="match status" value="1"/>
</dbReference>
<dbReference type="GO" id="GO:0006096">
    <property type="term" value="P:glycolytic process"/>
    <property type="evidence" value="ECO:0007669"/>
    <property type="project" value="UniProtKB-UniPathway"/>
</dbReference>
<name>A0A1G2MFI4_9BACT</name>
<evidence type="ECO:0000256" key="5">
    <source>
        <dbReference type="ARBA" id="ARBA00023152"/>
    </source>
</evidence>
<dbReference type="Pfam" id="PF00274">
    <property type="entry name" value="Glycolytic"/>
    <property type="match status" value="1"/>
</dbReference>
<accession>A0A1G2MFI4</accession>
<evidence type="ECO:0000256" key="6">
    <source>
        <dbReference type="ARBA" id="ARBA00023239"/>
    </source>
</evidence>
<dbReference type="InterPro" id="IPR000741">
    <property type="entry name" value="FBA_I"/>
</dbReference>
<dbReference type="EC" id="4.1.2.13" evidence="4"/>
<comment type="catalytic activity">
    <reaction evidence="1">
        <text>beta-D-fructose 1,6-bisphosphate = D-glyceraldehyde 3-phosphate + dihydroxyacetone phosphate</text>
        <dbReference type="Rhea" id="RHEA:14729"/>
        <dbReference type="ChEBI" id="CHEBI:32966"/>
        <dbReference type="ChEBI" id="CHEBI:57642"/>
        <dbReference type="ChEBI" id="CHEBI:59776"/>
        <dbReference type="EC" id="4.1.2.13"/>
    </reaction>
</comment>
<dbReference type="Proteomes" id="UP000178121">
    <property type="component" value="Unassembled WGS sequence"/>
</dbReference>
<evidence type="ECO:0000256" key="7">
    <source>
        <dbReference type="ARBA" id="ARBA00029799"/>
    </source>
</evidence>
<dbReference type="FunFam" id="3.20.20.70:FF:000140">
    <property type="entry name" value="Fructose-bisphosphate aldolase"/>
    <property type="match status" value="1"/>
</dbReference>
<dbReference type="PANTHER" id="PTHR11627">
    <property type="entry name" value="FRUCTOSE-BISPHOSPHATE ALDOLASE"/>
    <property type="match status" value="1"/>
</dbReference>
<evidence type="ECO:0000256" key="4">
    <source>
        <dbReference type="ARBA" id="ARBA00013068"/>
    </source>
</evidence>
<organism evidence="9 10">
    <name type="scientific">Candidatus Taylorbacteria bacterium RIFCSPHIGHO2_01_FULL_51_15</name>
    <dbReference type="NCBI Taxonomy" id="1802304"/>
    <lineage>
        <taxon>Bacteria</taxon>
        <taxon>Candidatus Tayloriibacteriota</taxon>
    </lineage>
</organism>
<evidence type="ECO:0000256" key="3">
    <source>
        <dbReference type="ARBA" id="ARBA00010387"/>
    </source>
</evidence>
<dbReference type="GO" id="GO:0004332">
    <property type="term" value="F:fructose-bisphosphate aldolase activity"/>
    <property type="evidence" value="ECO:0007669"/>
    <property type="project" value="UniProtKB-EC"/>
</dbReference>
<protein>
    <recommendedName>
        <fullName evidence="8">Probable fructose-bisphosphate aldolase class 1</fullName>
        <ecNumber evidence="4">4.1.2.13</ecNumber>
    </recommendedName>
    <alternativeName>
        <fullName evidence="7">Fructose-bisphosphate aldolase class I</fullName>
    </alternativeName>
</protein>
<evidence type="ECO:0000256" key="2">
    <source>
        <dbReference type="ARBA" id="ARBA00004714"/>
    </source>
</evidence>
<evidence type="ECO:0000313" key="10">
    <source>
        <dbReference type="Proteomes" id="UP000178121"/>
    </source>
</evidence>
<comment type="similarity">
    <text evidence="3">Belongs to the class I fructose-bisphosphate aldolase family.</text>
</comment>
<dbReference type="NCBIfam" id="NF033379">
    <property type="entry name" value="FrucBisAld_I"/>
    <property type="match status" value="1"/>
</dbReference>
<reference evidence="9 10" key="1">
    <citation type="journal article" date="2016" name="Nat. Commun.">
        <title>Thousands of microbial genomes shed light on interconnected biogeochemical processes in an aquifer system.</title>
        <authorList>
            <person name="Anantharaman K."/>
            <person name="Brown C.T."/>
            <person name="Hug L.A."/>
            <person name="Sharon I."/>
            <person name="Castelle C.J."/>
            <person name="Probst A.J."/>
            <person name="Thomas B.C."/>
            <person name="Singh A."/>
            <person name="Wilkins M.J."/>
            <person name="Karaoz U."/>
            <person name="Brodie E.L."/>
            <person name="Williams K.H."/>
            <person name="Hubbard S.S."/>
            <person name="Banfield J.F."/>
        </authorList>
    </citation>
    <scope>NUCLEOTIDE SEQUENCE [LARGE SCALE GENOMIC DNA]</scope>
</reference>
<dbReference type="UniPathway" id="UPA00109">
    <property type="reaction ID" value="UER00183"/>
</dbReference>
<proteinExistence type="inferred from homology"/>
<gene>
    <name evidence="9" type="ORF">A2849_02615</name>
</gene>
<keyword evidence="6" id="KW-0456">Lyase</keyword>
<evidence type="ECO:0000256" key="1">
    <source>
        <dbReference type="ARBA" id="ARBA00000441"/>
    </source>
</evidence>